<dbReference type="OrthoDB" id="408373at2759"/>
<evidence type="ECO:0000256" key="1">
    <source>
        <dbReference type="SAM" id="MobiDB-lite"/>
    </source>
</evidence>
<dbReference type="Proteomes" id="UP000269721">
    <property type="component" value="Unassembled WGS sequence"/>
</dbReference>
<name>A0A4P9VU69_9FUNG</name>
<keyword evidence="3" id="KW-1185">Reference proteome</keyword>
<accession>A0A4P9VU69</accession>
<evidence type="ECO:0000313" key="2">
    <source>
        <dbReference type="EMBL" id="RKO83114.1"/>
    </source>
</evidence>
<gene>
    <name evidence="2" type="ORF">BDK51DRAFT_51908</name>
</gene>
<dbReference type="AlphaFoldDB" id="A0A4P9VU69"/>
<evidence type="ECO:0000313" key="3">
    <source>
        <dbReference type="Proteomes" id="UP000269721"/>
    </source>
</evidence>
<proteinExistence type="predicted"/>
<organism evidence="2 3">
    <name type="scientific">Blyttiomyces helicus</name>
    <dbReference type="NCBI Taxonomy" id="388810"/>
    <lineage>
        <taxon>Eukaryota</taxon>
        <taxon>Fungi</taxon>
        <taxon>Fungi incertae sedis</taxon>
        <taxon>Chytridiomycota</taxon>
        <taxon>Chytridiomycota incertae sedis</taxon>
        <taxon>Chytridiomycetes</taxon>
        <taxon>Chytridiomycetes incertae sedis</taxon>
        <taxon>Blyttiomyces</taxon>
    </lineage>
</organism>
<feature type="region of interest" description="Disordered" evidence="1">
    <location>
        <begin position="171"/>
        <end position="209"/>
    </location>
</feature>
<sequence>MPLNSVRYHYVLAIPSSFFTASPTFGGDGDTSSLLSLQKDPESLCPTFVGELTSGWEKRPRGGVPTMRIHLTSLPFLFLCAMSRYGQTDAPRASDEATLRQYGVKNITTDLVELLDYVCGASSQANSLGMIGEAKLWVHRAVSLSVSGCLGLCDIHTVTECQSRPLRSLTPQLGLAHGTPPPASRQSRERCLHPVPATKSTAHPSRKGRPNIAAILNTSAGLSMARSTTTALGKSTLKTECDVARIVYQPAWMASLLGEGGGCHHDPGSGAAAHHGQEDASEGPECGVQGCYPPTPFLGFCA</sequence>
<dbReference type="EMBL" id="ML001644">
    <property type="protein sequence ID" value="RKO83114.1"/>
    <property type="molecule type" value="Genomic_DNA"/>
</dbReference>
<protein>
    <submittedName>
        <fullName evidence="2">Uncharacterized protein</fullName>
    </submittedName>
</protein>
<reference evidence="3" key="1">
    <citation type="journal article" date="2018" name="Nat. Microbiol.">
        <title>Leveraging single-cell genomics to expand the fungal tree of life.</title>
        <authorList>
            <person name="Ahrendt S.R."/>
            <person name="Quandt C.A."/>
            <person name="Ciobanu D."/>
            <person name="Clum A."/>
            <person name="Salamov A."/>
            <person name="Andreopoulos B."/>
            <person name="Cheng J.F."/>
            <person name="Woyke T."/>
            <person name="Pelin A."/>
            <person name="Henrissat B."/>
            <person name="Reynolds N.K."/>
            <person name="Benny G.L."/>
            <person name="Smith M.E."/>
            <person name="James T.Y."/>
            <person name="Grigoriev I.V."/>
        </authorList>
    </citation>
    <scope>NUCLEOTIDE SEQUENCE [LARGE SCALE GENOMIC DNA]</scope>
</reference>